<gene>
    <name evidence="3" type="ORF">EYC98_14070</name>
</gene>
<accession>A0ABT3TI38</accession>
<reference evidence="3" key="1">
    <citation type="submission" date="2019-02" db="EMBL/GenBank/DDBJ databases">
        <authorList>
            <person name="Li S.-H."/>
        </authorList>
    </citation>
    <scope>NUCLEOTIDE SEQUENCE</scope>
    <source>
        <strain evidence="3">IMCC14734</strain>
    </source>
</reference>
<organism evidence="3 4">
    <name type="scientific">Candidatus Litorirhabdus singularis</name>
    <dbReference type="NCBI Taxonomy" id="2518993"/>
    <lineage>
        <taxon>Bacteria</taxon>
        <taxon>Pseudomonadati</taxon>
        <taxon>Pseudomonadota</taxon>
        <taxon>Gammaproteobacteria</taxon>
        <taxon>Cellvibrionales</taxon>
        <taxon>Halieaceae</taxon>
        <taxon>Candidatus Litorirhabdus</taxon>
    </lineage>
</organism>
<dbReference type="EMBL" id="SHNN01000002">
    <property type="protein sequence ID" value="MCX2981985.1"/>
    <property type="molecule type" value="Genomic_DNA"/>
</dbReference>
<proteinExistence type="predicted"/>
<keyword evidence="4" id="KW-1185">Reference proteome</keyword>
<evidence type="ECO:0000313" key="3">
    <source>
        <dbReference type="EMBL" id="MCX2981985.1"/>
    </source>
</evidence>
<dbReference type="Pfam" id="PF16169">
    <property type="entry name" value="DUF4872"/>
    <property type="match status" value="1"/>
</dbReference>
<sequence length="350" mass="39131">MRAMIENYRNLPAGHCGSGAMRNLIYHYTGLELDEGVVFGLGAGLDSVFFTYEQAKPPFMLFGRGSSMEVDLAETLGMDYSEQAEPDNDKAWADVREAVLAGKPTMLSGDILYLDYREFKVHFPAHRFVLLGFDEEREEVYIADRVRAEPETCSMQALRLSRNPPEAISTFNAWGQFTSGSVRHSLPDACGLALYKTVTRMHGMDHSQLDLMGAAQGGGGHEIAVGLKGLLTFSRHLHSWRQLDDATDHVRYVDNAIIKYGTGGGFFRNHFAVFMSWAREQRPDLVSIVTEQLAHQAAVLWNDLSPTMQQLAERPGEEALWQQAEAQVDDIYETEYSLFGHLGDTVLRTG</sequence>
<evidence type="ECO:0000313" key="4">
    <source>
        <dbReference type="Proteomes" id="UP001143362"/>
    </source>
</evidence>
<protein>
    <submittedName>
        <fullName evidence="3">DUF4872 domain-containing protein</fullName>
    </submittedName>
</protein>
<feature type="domain" description="DUF4872" evidence="2">
    <location>
        <begin position="188"/>
        <end position="341"/>
    </location>
</feature>
<feature type="domain" description="Butirosin biosynthesis protein H N-terminal" evidence="1">
    <location>
        <begin position="15"/>
        <end position="144"/>
    </location>
</feature>
<dbReference type="InterPro" id="IPR032369">
    <property type="entry name" value="DUF4872"/>
</dbReference>
<dbReference type="InterPro" id="IPR026935">
    <property type="entry name" value="BtrH_N"/>
</dbReference>
<dbReference type="RefSeq" id="WP_279245979.1">
    <property type="nucleotide sequence ID" value="NZ_SHNN01000002.1"/>
</dbReference>
<evidence type="ECO:0000259" key="2">
    <source>
        <dbReference type="Pfam" id="PF16169"/>
    </source>
</evidence>
<dbReference type="Pfam" id="PF14399">
    <property type="entry name" value="BtrH_N"/>
    <property type="match status" value="1"/>
</dbReference>
<dbReference type="Proteomes" id="UP001143362">
    <property type="component" value="Unassembled WGS sequence"/>
</dbReference>
<evidence type="ECO:0000259" key="1">
    <source>
        <dbReference type="Pfam" id="PF14399"/>
    </source>
</evidence>
<comment type="caution">
    <text evidence="3">The sequence shown here is derived from an EMBL/GenBank/DDBJ whole genome shotgun (WGS) entry which is preliminary data.</text>
</comment>
<name>A0ABT3TI38_9GAMM</name>